<evidence type="ECO:0000256" key="3">
    <source>
        <dbReference type="ARBA" id="ARBA00007931"/>
    </source>
</evidence>
<feature type="transmembrane region" description="Helical" evidence="11">
    <location>
        <begin position="326"/>
        <end position="349"/>
    </location>
</feature>
<dbReference type="PANTHER" id="PTHR42837">
    <property type="entry name" value="REGULATOR OF SIGMA-E PROTEASE RSEP"/>
    <property type="match status" value="1"/>
</dbReference>
<feature type="domain" description="Peptidase M50" evidence="12">
    <location>
        <begin position="8"/>
        <end position="341"/>
    </location>
</feature>
<feature type="transmembrane region" description="Helical" evidence="11">
    <location>
        <begin position="284"/>
        <end position="306"/>
    </location>
</feature>
<dbReference type="InterPro" id="IPR041489">
    <property type="entry name" value="PDZ_6"/>
</dbReference>
<dbReference type="InterPro" id="IPR036034">
    <property type="entry name" value="PDZ_sf"/>
</dbReference>
<keyword evidence="10 11" id="KW-0472">Membrane</keyword>
<dbReference type="Pfam" id="PF02163">
    <property type="entry name" value="Peptidase_M50"/>
    <property type="match status" value="1"/>
</dbReference>
<dbReference type="PANTHER" id="PTHR42837:SF2">
    <property type="entry name" value="MEMBRANE METALLOPROTEASE ARASP2, CHLOROPLASTIC-RELATED"/>
    <property type="match status" value="1"/>
</dbReference>
<dbReference type="Proteomes" id="UP000054698">
    <property type="component" value="Unassembled WGS sequence"/>
</dbReference>
<evidence type="ECO:0000256" key="5">
    <source>
        <dbReference type="ARBA" id="ARBA00022692"/>
    </source>
</evidence>
<keyword evidence="5 11" id="KW-0812">Transmembrane</keyword>
<dbReference type="InterPro" id="IPR008915">
    <property type="entry name" value="Peptidase_M50"/>
</dbReference>
<evidence type="ECO:0000256" key="2">
    <source>
        <dbReference type="ARBA" id="ARBA00004141"/>
    </source>
</evidence>
<evidence type="ECO:0000256" key="11">
    <source>
        <dbReference type="SAM" id="Phobius"/>
    </source>
</evidence>
<sequence length="358" mass="39367">MILALLAIVLTLVLVVGIHEAGHAIAAKWFGVKIQRISIGFGKPLLTWRGKTGCEWVWAIWPLGGYVQLLNSRIQPVPKKEYNDCFDKKPVWVRCVILLAGAGANLLTAWLMLTIMFTIGYQQNAPVIQKVVPQSLAAKAGFKAGDQITSIAAKETSSWQDVGMRLIMVLGKAEVRINVLDSEKKSRSLTLDLQKWTYKRGAGTLLTTLGIEPGALKQYRYQVKGQPLLSSVWHSIEKIGQLLIFFLVILKQLLTGVIPFAVLLGPIGLLAASANSFMQGFAVFLYFIASLSLVVGLVNLFPVPGLDGGSIIYALVEKIRGKPVPVAWELLLHRLAVIIFCVLLVQLILNDLQRYLTS</sequence>
<dbReference type="STRING" id="453.Lfee_2101"/>
<comment type="similarity">
    <text evidence="3">Belongs to the peptidase M50B family.</text>
</comment>
<evidence type="ECO:0000259" key="12">
    <source>
        <dbReference type="Pfam" id="PF02163"/>
    </source>
</evidence>
<dbReference type="Pfam" id="PF17820">
    <property type="entry name" value="PDZ_6"/>
    <property type="match status" value="1"/>
</dbReference>
<evidence type="ECO:0000256" key="1">
    <source>
        <dbReference type="ARBA" id="ARBA00001947"/>
    </source>
</evidence>
<evidence type="ECO:0000256" key="7">
    <source>
        <dbReference type="ARBA" id="ARBA00022833"/>
    </source>
</evidence>
<feature type="transmembrane region" description="Helical" evidence="11">
    <location>
        <begin position="242"/>
        <end position="264"/>
    </location>
</feature>
<proteinExistence type="inferred from homology"/>
<keyword evidence="16" id="KW-1185">Reference proteome</keyword>
<keyword evidence="7" id="KW-0862">Zinc</keyword>
<keyword evidence="4 14" id="KW-0645">Protease</keyword>
<evidence type="ECO:0000259" key="13">
    <source>
        <dbReference type="Pfam" id="PF17820"/>
    </source>
</evidence>
<keyword evidence="9 14" id="KW-0482">Metalloprotease</keyword>
<comment type="cofactor">
    <cofactor evidence="1">
        <name>Zn(2+)</name>
        <dbReference type="ChEBI" id="CHEBI:29105"/>
    </cofactor>
</comment>
<dbReference type="EC" id="3.4.24.-" evidence="15"/>
<evidence type="ECO:0000256" key="6">
    <source>
        <dbReference type="ARBA" id="ARBA00022801"/>
    </source>
</evidence>
<dbReference type="Proteomes" id="UP000251942">
    <property type="component" value="Unassembled WGS sequence"/>
</dbReference>
<dbReference type="RefSeq" id="WP_058446571.1">
    <property type="nucleotide sequence ID" value="NZ_CAAAHT010000001.1"/>
</dbReference>
<evidence type="ECO:0000256" key="9">
    <source>
        <dbReference type="ARBA" id="ARBA00023049"/>
    </source>
</evidence>
<gene>
    <name evidence="15" type="primary">mmpA</name>
    <name evidence="14" type="ORF">Lfee_2101</name>
    <name evidence="15" type="ORF">NCTC12022_03343</name>
</gene>
<reference evidence="15 17" key="2">
    <citation type="submission" date="2018-06" db="EMBL/GenBank/DDBJ databases">
        <authorList>
            <consortium name="Pathogen Informatics"/>
            <person name="Doyle S."/>
        </authorList>
    </citation>
    <scope>NUCLEOTIDE SEQUENCE [LARGE SCALE GENOMIC DNA]</scope>
    <source>
        <strain evidence="15 17">NCTC12022</strain>
    </source>
</reference>
<comment type="subcellular location">
    <subcellularLocation>
        <location evidence="2">Membrane</location>
        <topology evidence="2">Multi-pass membrane protein</topology>
    </subcellularLocation>
</comment>
<reference evidence="14 16" key="1">
    <citation type="submission" date="2015-11" db="EMBL/GenBank/DDBJ databases">
        <title>Genomic analysis of 38 Legionella species identifies large and diverse effector repertoires.</title>
        <authorList>
            <person name="Burstein D."/>
            <person name="Amaro F."/>
            <person name="Zusman T."/>
            <person name="Lifshitz Z."/>
            <person name="Cohen O."/>
            <person name="Gilbert J.A."/>
            <person name="Pupko T."/>
            <person name="Shuman H.A."/>
            <person name="Segal G."/>
        </authorList>
    </citation>
    <scope>NUCLEOTIDE SEQUENCE [LARGE SCALE GENOMIC DNA]</scope>
    <source>
        <strain evidence="14 16">WO-44C</strain>
    </source>
</reference>
<dbReference type="Gene3D" id="2.30.42.10">
    <property type="match status" value="1"/>
</dbReference>
<dbReference type="AlphaFoldDB" id="A0A0W0TL03"/>
<evidence type="ECO:0000313" key="15">
    <source>
        <dbReference type="EMBL" id="SPX62581.1"/>
    </source>
</evidence>
<feature type="domain" description="PDZ" evidence="13">
    <location>
        <begin position="128"/>
        <end position="166"/>
    </location>
</feature>
<dbReference type="GO" id="GO:0004222">
    <property type="term" value="F:metalloendopeptidase activity"/>
    <property type="evidence" value="ECO:0007669"/>
    <property type="project" value="InterPro"/>
</dbReference>
<evidence type="ECO:0000256" key="4">
    <source>
        <dbReference type="ARBA" id="ARBA00022670"/>
    </source>
</evidence>
<organism evidence="14 16">
    <name type="scientific">Legionella feeleii</name>
    <dbReference type="NCBI Taxonomy" id="453"/>
    <lineage>
        <taxon>Bacteria</taxon>
        <taxon>Pseudomonadati</taxon>
        <taxon>Pseudomonadota</taxon>
        <taxon>Gammaproteobacteria</taxon>
        <taxon>Legionellales</taxon>
        <taxon>Legionellaceae</taxon>
        <taxon>Legionella</taxon>
    </lineage>
</organism>
<dbReference type="EMBL" id="UASS01000039">
    <property type="protein sequence ID" value="SPX62581.1"/>
    <property type="molecule type" value="Genomic_DNA"/>
</dbReference>
<protein>
    <submittedName>
        <fullName evidence="14">Membrane associated zinc metalloprotease</fullName>
        <ecNumber evidence="15">3.4.24.-</ecNumber>
    </submittedName>
</protein>
<accession>A0A0W0TL03</accession>
<evidence type="ECO:0000313" key="17">
    <source>
        <dbReference type="Proteomes" id="UP000251942"/>
    </source>
</evidence>
<evidence type="ECO:0000256" key="10">
    <source>
        <dbReference type="ARBA" id="ARBA00023136"/>
    </source>
</evidence>
<dbReference type="CDD" id="cd06163">
    <property type="entry name" value="S2P-M50_PDZ_RseP-like"/>
    <property type="match status" value="1"/>
</dbReference>
<evidence type="ECO:0000313" key="14">
    <source>
        <dbReference type="EMBL" id="KTC96303.1"/>
    </source>
</evidence>
<dbReference type="GO" id="GO:0016020">
    <property type="term" value="C:membrane"/>
    <property type="evidence" value="ECO:0007669"/>
    <property type="project" value="UniProtKB-SubCell"/>
</dbReference>
<dbReference type="GO" id="GO:0006508">
    <property type="term" value="P:proteolysis"/>
    <property type="evidence" value="ECO:0007669"/>
    <property type="project" value="UniProtKB-KW"/>
</dbReference>
<keyword evidence="8 11" id="KW-1133">Transmembrane helix</keyword>
<evidence type="ECO:0000256" key="8">
    <source>
        <dbReference type="ARBA" id="ARBA00022989"/>
    </source>
</evidence>
<dbReference type="PATRIC" id="fig|453.4.peg.2301"/>
<dbReference type="SUPFAM" id="SSF50156">
    <property type="entry name" value="PDZ domain-like"/>
    <property type="match status" value="1"/>
</dbReference>
<dbReference type="OrthoDB" id="9782003at2"/>
<name>A0A0W0TL03_9GAMM</name>
<feature type="transmembrane region" description="Helical" evidence="11">
    <location>
        <begin position="91"/>
        <end position="113"/>
    </location>
</feature>
<evidence type="ECO:0000313" key="16">
    <source>
        <dbReference type="Proteomes" id="UP000054698"/>
    </source>
</evidence>
<dbReference type="EMBL" id="LNYB01000081">
    <property type="protein sequence ID" value="KTC96303.1"/>
    <property type="molecule type" value="Genomic_DNA"/>
</dbReference>
<keyword evidence="6 15" id="KW-0378">Hydrolase</keyword>
<dbReference type="InterPro" id="IPR004387">
    <property type="entry name" value="Pept_M50_Zn"/>
</dbReference>